<reference evidence="1" key="1">
    <citation type="submission" date="2023-05" db="EMBL/GenBank/DDBJ databases">
        <title>Genome and transcriptome analyses reveal genes involved in the formation of fine ridges on petal epidermal cells in Hibiscus trionum.</title>
        <authorList>
            <person name="Koshimizu S."/>
            <person name="Masuda S."/>
            <person name="Ishii T."/>
            <person name="Shirasu K."/>
            <person name="Hoshino A."/>
            <person name="Arita M."/>
        </authorList>
    </citation>
    <scope>NUCLEOTIDE SEQUENCE</scope>
    <source>
        <strain evidence="1">Hamamatsu line</strain>
    </source>
</reference>
<dbReference type="PANTHER" id="PTHR11439:SF470">
    <property type="entry name" value="CYSTEINE-RICH RLK (RECEPTOR-LIKE PROTEIN KINASE) 8"/>
    <property type="match status" value="1"/>
</dbReference>
<evidence type="ECO:0000313" key="2">
    <source>
        <dbReference type="Proteomes" id="UP001165190"/>
    </source>
</evidence>
<protein>
    <submittedName>
        <fullName evidence="1">Cysteine-rich RLK (RECEPTOR-like protein kinase) 8</fullName>
    </submittedName>
</protein>
<dbReference type="PANTHER" id="PTHR11439">
    <property type="entry name" value="GAG-POL-RELATED RETROTRANSPOSON"/>
    <property type="match status" value="1"/>
</dbReference>
<dbReference type="CDD" id="cd09272">
    <property type="entry name" value="RNase_HI_RT_Ty1"/>
    <property type="match status" value="1"/>
</dbReference>
<dbReference type="GO" id="GO:0016301">
    <property type="term" value="F:kinase activity"/>
    <property type="evidence" value="ECO:0007669"/>
    <property type="project" value="UniProtKB-KW"/>
</dbReference>
<organism evidence="1 2">
    <name type="scientific">Hibiscus trionum</name>
    <name type="common">Flower of an hour</name>
    <dbReference type="NCBI Taxonomy" id="183268"/>
    <lineage>
        <taxon>Eukaryota</taxon>
        <taxon>Viridiplantae</taxon>
        <taxon>Streptophyta</taxon>
        <taxon>Embryophyta</taxon>
        <taxon>Tracheophyta</taxon>
        <taxon>Spermatophyta</taxon>
        <taxon>Magnoliopsida</taxon>
        <taxon>eudicotyledons</taxon>
        <taxon>Gunneridae</taxon>
        <taxon>Pentapetalae</taxon>
        <taxon>rosids</taxon>
        <taxon>malvids</taxon>
        <taxon>Malvales</taxon>
        <taxon>Malvaceae</taxon>
        <taxon>Malvoideae</taxon>
        <taxon>Hibiscus</taxon>
    </lineage>
</organism>
<evidence type="ECO:0000313" key="1">
    <source>
        <dbReference type="EMBL" id="GMI85455.1"/>
    </source>
</evidence>
<keyword evidence="1" id="KW-0808">Transferase</keyword>
<accession>A0A9W7HW37</accession>
<keyword evidence="2" id="KW-1185">Reference proteome</keyword>
<keyword evidence="1" id="KW-0418">Kinase</keyword>
<sequence length="136" mass="15713">MYIGDSLESWRSKKQQIVSRSLCEAEYRTMASTACELVWLASLLSFFNISVSHMFLYCDNQDAIHLASNQVFYERTKHIKVSCHFVRNKVKSGFLKNFHVRSTDQLADIFTKALHSPAFRAFLIKLGLLNIHQRPA</sequence>
<dbReference type="AlphaFoldDB" id="A0A9W7HW37"/>
<name>A0A9W7HW37_HIBTR</name>
<gene>
    <name evidence="1" type="ORF">HRI_002214800</name>
</gene>
<dbReference type="EMBL" id="BSYR01000020">
    <property type="protein sequence ID" value="GMI85455.1"/>
    <property type="molecule type" value="Genomic_DNA"/>
</dbReference>
<comment type="caution">
    <text evidence="1">The sequence shown here is derived from an EMBL/GenBank/DDBJ whole genome shotgun (WGS) entry which is preliminary data.</text>
</comment>
<dbReference type="Proteomes" id="UP001165190">
    <property type="component" value="Unassembled WGS sequence"/>
</dbReference>
<dbReference type="OrthoDB" id="430476at2759"/>
<proteinExistence type="predicted"/>